<evidence type="ECO:0000256" key="1">
    <source>
        <dbReference type="SAM" id="SignalP"/>
    </source>
</evidence>
<proteinExistence type="predicted"/>
<name>A0AAD4NI37_9BILA</name>
<dbReference type="EMBL" id="JAKKPZ010000002">
    <property type="protein sequence ID" value="KAI1725931.1"/>
    <property type="molecule type" value="Genomic_DNA"/>
</dbReference>
<evidence type="ECO:0000313" key="3">
    <source>
        <dbReference type="Proteomes" id="UP001201812"/>
    </source>
</evidence>
<keyword evidence="1" id="KW-0732">Signal</keyword>
<dbReference type="Proteomes" id="UP001201812">
    <property type="component" value="Unassembled WGS sequence"/>
</dbReference>
<keyword evidence="3" id="KW-1185">Reference proteome</keyword>
<accession>A0AAD4NI37</accession>
<gene>
    <name evidence="2" type="ORF">DdX_02620</name>
</gene>
<organism evidence="2 3">
    <name type="scientific">Ditylenchus destructor</name>
    <dbReference type="NCBI Taxonomy" id="166010"/>
    <lineage>
        <taxon>Eukaryota</taxon>
        <taxon>Metazoa</taxon>
        <taxon>Ecdysozoa</taxon>
        <taxon>Nematoda</taxon>
        <taxon>Chromadorea</taxon>
        <taxon>Rhabditida</taxon>
        <taxon>Tylenchina</taxon>
        <taxon>Tylenchomorpha</taxon>
        <taxon>Sphaerularioidea</taxon>
        <taxon>Anguinidae</taxon>
        <taxon>Anguininae</taxon>
        <taxon>Ditylenchus</taxon>
    </lineage>
</organism>
<comment type="caution">
    <text evidence="2">The sequence shown here is derived from an EMBL/GenBank/DDBJ whole genome shotgun (WGS) entry which is preliminary data.</text>
</comment>
<reference evidence="2" key="1">
    <citation type="submission" date="2022-01" db="EMBL/GenBank/DDBJ databases">
        <title>Genome Sequence Resource for Two Populations of Ditylenchus destructor, the Migratory Endoparasitic Phytonematode.</title>
        <authorList>
            <person name="Zhang H."/>
            <person name="Lin R."/>
            <person name="Xie B."/>
        </authorList>
    </citation>
    <scope>NUCLEOTIDE SEQUENCE</scope>
    <source>
        <strain evidence="2">BazhouSP</strain>
    </source>
</reference>
<feature type="chain" id="PRO_5042118550" evidence="1">
    <location>
        <begin position="24"/>
        <end position="77"/>
    </location>
</feature>
<evidence type="ECO:0000313" key="2">
    <source>
        <dbReference type="EMBL" id="KAI1725931.1"/>
    </source>
</evidence>
<protein>
    <submittedName>
        <fullName evidence="2">Uncharacterized protein</fullName>
    </submittedName>
</protein>
<feature type="signal peptide" evidence="1">
    <location>
        <begin position="1"/>
        <end position="23"/>
    </location>
</feature>
<dbReference type="AlphaFoldDB" id="A0AAD4NI37"/>
<sequence length="77" mass="8792">MSRSAIFILFTLGLFLILNTVHSNVVENSNVDKTFLQRLQKRAAPSELSKCFSKFAYDDCENRMNCCRKHQSPACTC</sequence>